<dbReference type="Pfam" id="PF07244">
    <property type="entry name" value="POTRA"/>
    <property type="match status" value="1"/>
</dbReference>
<sequence length="2129" mass="236569">MTKNTIAASGLQTPPTKEFLLSSPAESHVYSRTTITGTVEVKDGFPANFSVVADPIYVQHYPRLLLGAKYPVDGEIRGELKVDGTLINLDGSANFSVTKGVAWGIHLDPLTLRLEIEDYNLVVPDFKITTREQQVTLNVAVTSKGDYDILLESDAPVHLEEIAKAANLPDFPFEGRFDVRVVGTLKKPASAAPQVSWRVELDFSDVTFLHNERDTKYPLGDVYLLGKLIERKNTTGEPDIFANFFDFHGHGFDGTSQIQGYVSMATGNPYQFTAESEAFDITPILPILHPMLEAVTGTAGGSASISGTVADLVPPAENIATSNSHQPSAVSGQERGSLSENRLLKANTQVYPYDVDILVRTSQLRYETTATQEIAFTNAEPIRLHLKDDKWTIDSLSLKISESIKKRQPATTAQAGDDKKPLLDQSLDLTPSESLNNPFLELTGTLDAKNETMNLHAVSDGFALPPFGDALGLPLGMLQTGAVRYDLKATGTPTQPNVQLEWAIPTLTLETEAGDINIADAGGAITYQEETLRFEGCAFKLFGNDMNLEGYIDVQPEEVNNSELHLRVDTIALDLATWSPMEAINNLGSGYVKLSGTGLDPQQITVIGEINELELDSYDFRLTNSAPLRFKSDPGGTTEKAEPLAVHIPLQLISSTITAAMELNIAGTITAPEITADWHGTLNEKEWTGKIQYQDKRINVTGIELKNREGTLTLAGVIPFNLTFEAMDISERFIAAPIDVRLRGSELPLNFFPGIETFFSEADGTVDIDLGIQGTSQSPYAVGNVFVEALQLRLKDFHEPLQNMQVQLSAREDLIDFTEFRFDIGDGDCRLEQGQIVLDGLTPEYLILRGLRLERFPLGSTVRHALPPDMLEEVEGHITTTLRTLTVPFDSFLATGERTPFPQVREVPSLADLVAVSNANLSIDSVRLAFKAMDRYYDLQDPRPTPIVLSDGTLVLTKMFTLENKDEFSVKQTFTDEDTKPDGLLGDEQTISAKTTLSIDAESKWSVNGEFDGALRIKNFDVSAITEAWPAPYRVTGALSGSLQMSGTSKNPKITVRRHENEPAELYLHDIPIDLRWRIRYQNGKWEITEKRYVEVRFGENQLTFSWTMPYQFEVIPFLTALQQSPEKVWTELQQTQMRGTLDIILDDLDMLPFVVPGLSSATGTSQVHVKLTGSMEAPEANGNILFNNIGFQLPDAGIDVKEIVGKIELSEAGAIIKQLDGILNDGRFVIAGPTDIEIACLGKLFGPIRQPVFSGNVSVLRGKIGIPPQTFEFTEGSTIRNQSTVDFDPELTIFLRTPNRIRGVLPRDESTVDIQVYASVTGTLSNPNFILSAPPETTTEVLSHDDIIDFLLRNAALSGALEAQESVELSRDRKKTEETAISQSETSNQKQIAKIEYYIGTTPAEETTEQLNILRNQTVVYAGDLLLSQYVIRQSIKELYAIQQYSQIQVYSQDTPDGIVLTYQLTPFARIEQIVLSGIPENEVKTAIENTMRSKQGGKYVPTIAKTDAQRIRRVCQAYGYFDAKVIVPDALTETGTLTYQITVGDPSVIKILQIKGNATISTNELKAACNFSRLSPIYNKSAVDTDVAAMLELYRKNNHPTATIAPTFVPETGVLQFHINEGKQVQFNFVGELPLSLQDAFREDIVSLINTASASMWERRINSYFKAEGYHDTTVDEETLDASSVRLTINPGTRYVVKGRHFLREPGVFGRKTQARDDNETHRRIPAKPTSGHQLDTDIHRLKILYGKAGYPQAVIKTTLDKKNPNNRRIGEAVIHVTIIEEHKEMIHRCDISGNNALDTATLLARLQSELPFPQPNASLARKAYGDAILKAYHELGYIDAVVSNSYISETEDPVFRVTGNFSAPLEKGKLPPEIRTEFERHNLTLTGVYIATYIGNRWSLQDIEGNPRYTLKQEATHLEVYEHGVLHLTVDQESEQVVFGKFYFVGDTDVVKQHVLEREITHLEGTLWTSEKLSSVLQNLYSLGIFRSVQNERFSQVTRSIRTPQSSKVADSANLRLRKINDILITVEKQKPRTYSVSSGYSFAEGFRGTLALTDSNFLFKRNIRGRVRSRLGWRDELGYLFDATLTEPWLIGRTRGSLQVLAKKLEVDDNVRALQGRFHPQQRLV</sequence>
<dbReference type="GO" id="GO:0005886">
    <property type="term" value="C:plasma membrane"/>
    <property type="evidence" value="ECO:0007669"/>
    <property type="project" value="InterPro"/>
</dbReference>
<keyword evidence="4" id="KW-0472">Membrane</keyword>
<comment type="caution">
    <text evidence="8">The sequence shown here is derived from an EMBL/GenBank/DDBJ whole genome shotgun (WGS) entry which is preliminary data.</text>
</comment>
<evidence type="ECO:0000256" key="5">
    <source>
        <dbReference type="SAM" id="MobiDB-lite"/>
    </source>
</evidence>
<comment type="subcellular location">
    <subcellularLocation>
        <location evidence="1">Membrane</location>
        <topology evidence="1">Single-pass membrane protein</topology>
    </subcellularLocation>
</comment>
<dbReference type="PANTHER" id="PTHR36985">
    <property type="entry name" value="TRANSLOCATION AND ASSEMBLY MODULE SUBUNIT TAMB"/>
    <property type="match status" value="1"/>
</dbReference>
<gene>
    <name evidence="8" type="ORF">GBAR_LOCUS26893</name>
</gene>
<dbReference type="GO" id="GO:0009306">
    <property type="term" value="P:protein secretion"/>
    <property type="evidence" value="ECO:0007669"/>
    <property type="project" value="InterPro"/>
</dbReference>
<keyword evidence="3" id="KW-1133">Transmembrane helix</keyword>
<evidence type="ECO:0000313" key="9">
    <source>
        <dbReference type="Proteomes" id="UP001174909"/>
    </source>
</evidence>
<evidence type="ECO:0000259" key="7">
    <source>
        <dbReference type="Pfam" id="PF07244"/>
    </source>
</evidence>
<evidence type="ECO:0000259" key="6">
    <source>
        <dbReference type="Pfam" id="PF04357"/>
    </source>
</evidence>
<evidence type="ECO:0000256" key="3">
    <source>
        <dbReference type="ARBA" id="ARBA00022989"/>
    </source>
</evidence>
<evidence type="ECO:0000256" key="4">
    <source>
        <dbReference type="ARBA" id="ARBA00023136"/>
    </source>
</evidence>
<feature type="compositionally biased region" description="Basic and acidic residues" evidence="5">
    <location>
        <begin position="1716"/>
        <end position="1725"/>
    </location>
</feature>
<accession>A0AA35TI96</accession>
<dbReference type="Gene3D" id="3.10.20.310">
    <property type="entry name" value="membrane protein fhac"/>
    <property type="match status" value="2"/>
</dbReference>
<feature type="region of interest" description="Disordered" evidence="5">
    <location>
        <begin position="1715"/>
        <end position="1734"/>
    </location>
</feature>
<dbReference type="InterPro" id="IPR007452">
    <property type="entry name" value="TamB_C"/>
</dbReference>
<dbReference type="PANTHER" id="PTHR36985:SF1">
    <property type="entry name" value="TRANSLOCATION AND ASSEMBLY MODULE SUBUNIT TAMB"/>
    <property type="match status" value="1"/>
</dbReference>
<name>A0AA35TI96_GEOBA</name>
<evidence type="ECO:0000256" key="2">
    <source>
        <dbReference type="ARBA" id="ARBA00022692"/>
    </source>
</evidence>
<dbReference type="InterPro" id="IPR010827">
    <property type="entry name" value="BamA/TamA_POTRA"/>
</dbReference>
<dbReference type="GO" id="GO:0019867">
    <property type="term" value="C:outer membrane"/>
    <property type="evidence" value="ECO:0007669"/>
    <property type="project" value="InterPro"/>
</dbReference>
<protein>
    <submittedName>
        <fullName evidence="8">Uncharacterized protein</fullName>
    </submittedName>
</protein>
<dbReference type="Pfam" id="PF04357">
    <property type="entry name" value="TamB"/>
    <property type="match status" value="1"/>
</dbReference>
<reference evidence="8" key="1">
    <citation type="submission" date="2023-03" db="EMBL/GenBank/DDBJ databases">
        <authorList>
            <person name="Steffen K."/>
            <person name="Cardenas P."/>
        </authorList>
    </citation>
    <scope>NUCLEOTIDE SEQUENCE</scope>
</reference>
<keyword evidence="9" id="KW-1185">Reference proteome</keyword>
<feature type="domain" description="Translocation and assembly module TamB C-terminal" evidence="6">
    <location>
        <begin position="1234"/>
        <end position="1470"/>
    </location>
</feature>
<dbReference type="Proteomes" id="UP001174909">
    <property type="component" value="Unassembled WGS sequence"/>
</dbReference>
<proteinExistence type="predicted"/>
<keyword evidence="2" id="KW-0812">Transmembrane</keyword>
<dbReference type="EMBL" id="CASHTH010003749">
    <property type="protein sequence ID" value="CAI8048785.1"/>
    <property type="molecule type" value="Genomic_DNA"/>
</dbReference>
<evidence type="ECO:0000256" key="1">
    <source>
        <dbReference type="ARBA" id="ARBA00004167"/>
    </source>
</evidence>
<evidence type="ECO:0000313" key="8">
    <source>
        <dbReference type="EMBL" id="CAI8048785.1"/>
    </source>
</evidence>
<organism evidence="8 9">
    <name type="scientific">Geodia barretti</name>
    <name type="common">Barrett's horny sponge</name>
    <dbReference type="NCBI Taxonomy" id="519541"/>
    <lineage>
        <taxon>Eukaryota</taxon>
        <taxon>Metazoa</taxon>
        <taxon>Porifera</taxon>
        <taxon>Demospongiae</taxon>
        <taxon>Heteroscleromorpha</taxon>
        <taxon>Tetractinellida</taxon>
        <taxon>Astrophorina</taxon>
        <taxon>Geodiidae</taxon>
        <taxon>Geodia</taxon>
    </lineage>
</organism>
<feature type="domain" description="POTRA" evidence="7">
    <location>
        <begin position="1471"/>
        <end position="1544"/>
    </location>
</feature>